<dbReference type="AlphaFoldDB" id="G0MK71"/>
<gene>
    <name evidence="1" type="ORF">CAEBREN_28156</name>
</gene>
<reference evidence="2" key="1">
    <citation type="submission" date="2011-07" db="EMBL/GenBank/DDBJ databases">
        <authorList>
            <consortium name="Caenorhabditis brenneri Sequencing and Analysis Consortium"/>
            <person name="Wilson R.K."/>
        </authorList>
    </citation>
    <scope>NUCLEOTIDE SEQUENCE [LARGE SCALE GENOMIC DNA]</scope>
    <source>
        <strain evidence="2">PB2801</strain>
    </source>
</reference>
<accession>G0MK71</accession>
<dbReference type="HOGENOM" id="CLU_2199273_0_0_1"/>
<evidence type="ECO:0000313" key="2">
    <source>
        <dbReference type="Proteomes" id="UP000008068"/>
    </source>
</evidence>
<evidence type="ECO:0000313" key="1">
    <source>
        <dbReference type="EMBL" id="EGT33690.1"/>
    </source>
</evidence>
<sequence>MFSDSSTPSKCYEQFTQALNENKGIREKRKKEYSDKRDLDSNGYWYGLGKLLCTSFSPPPPPITLKTNELFSNFRFSNKNFQDLDNFNKIVAQIIEIITINIKYSLLH</sequence>
<keyword evidence="2" id="KW-1185">Reference proteome</keyword>
<dbReference type="InParanoid" id="G0MK71"/>
<name>G0MK71_CAEBE</name>
<proteinExistence type="predicted"/>
<dbReference type="Proteomes" id="UP000008068">
    <property type="component" value="Unassembled WGS sequence"/>
</dbReference>
<protein>
    <submittedName>
        <fullName evidence="1">Uncharacterized protein</fullName>
    </submittedName>
</protein>
<organism evidence="2">
    <name type="scientific">Caenorhabditis brenneri</name>
    <name type="common">Nematode worm</name>
    <dbReference type="NCBI Taxonomy" id="135651"/>
    <lineage>
        <taxon>Eukaryota</taxon>
        <taxon>Metazoa</taxon>
        <taxon>Ecdysozoa</taxon>
        <taxon>Nematoda</taxon>
        <taxon>Chromadorea</taxon>
        <taxon>Rhabditida</taxon>
        <taxon>Rhabditina</taxon>
        <taxon>Rhabditomorpha</taxon>
        <taxon>Rhabditoidea</taxon>
        <taxon>Rhabditidae</taxon>
        <taxon>Peloderinae</taxon>
        <taxon>Caenorhabditis</taxon>
    </lineage>
</organism>
<dbReference type="EMBL" id="GL379798">
    <property type="protein sequence ID" value="EGT33690.1"/>
    <property type="molecule type" value="Genomic_DNA"/>
</dbReference>